<comment type="caution">
    <text evidence="1">The sequence shown here is derived from an EMBL/GenBank/DDBJ whole genome shotgun (WGS) entry which is preliminary data.</text>
</comment>
<evidence type="ECO:0000313" key="1">
    <source>
        <dbReference type="EMBL" id="EFC94914.1"/>
    </source>
</evidence>
<reference evidence="1 2" key="1">
    <citation type="submission" date="2010-01" db="EMBL/GenBank/DDBJ databases">
        <authorList>
            <person name="Weinstock G."/>
            <person name="Sodergren E."/>
            <person name="Clifton S."/>
            <person name="Fulton L."/>
            <person name="Fulton B."/>
            <person name="Courtney L."/>
            <person name="Fronick C."/>
            <person name="Harrison M."/>
            <person name="Strong C."/>
            <person name="Farmer C."/>
            <person name="Delahaunty K."/>
            <person name="Markovic C."/>
            <person name="Hall O."/>
            <person name="Minx P."/>
            <person name="Tomlinson C."/>
            <person name="Mitreva M."/>
            <person name="Nelson J."/>
            <person name="Hou S."/>
            <person name="Wollam A."/>
            <person name="Pepin K.H."/>
            <person name="Johnson M."/>
            <person name="Bhonagiri V."/>
            <person name="Nash W.E."/>
            <person name="Warren W."/>
            <person name="Chinwalla A."/>
            <person name="Mardis E.R."/>
            <person name="Wilson R.K."/>
        </authorList>
    </citation>
    <scope>NUCLEOTIDE SEQUENCE [LARGE SCALE GENOMIC DNA]</scope>
    <source>
        <strain evidence="1 2">DSM 13479</strain>
    </source>
</reference>
<accession>D3ATE3</accession>
<dbReference type="HOGENOM" id="CLU_3153692_0_0_9"/>
<sequence>MESGTLKYTYFPLFMRKALTWAVRHAFRIYYFGGEAEELPPPSDCRVY</sequence>
<dbReference type="Proteomes" id="UP000004968">
    <property type="component" value="Unassembled WGS sequence"/>
</dbReference>
<dbReference type="AlphaFoldDB" id="D3ATE3"/>
<proteinExistence type="predicted"/>
<organism evidence="1 2">
    <name type="scientific">Hungatella hathewayi DSM 13479</name>
    <dbReference type="NCBI Taxonomy" id="566550"/>
    <lineage>
        <taxon>Bacteria</taxon>
        <taxon>Bacillati</taxon>
        <taxon>Bacillota</taxon>
        <taxon>Clostridia</taxon>
        <taxon>Lachnospirales</taxon>
        <taxon>Lachnospiraceae</taxon>
        <taxon>Hungatella</taxon>
    </lineage>
</organism>
<evidence type="ECO:0000313" key="2">
    <source>
        <dbReference type="Proteomes" id="UP000004968"/>
    </source>
</evidence>
<name>D3ATE3_9FIRM</name>
<protein>
    <submittedName>
        <fullName evidence="1">Uncharacterized protein</fullName>
    </submittedName>
</protein>
<dbReference type="EMBL" id="ACIO01000887">
    <property type="protein sequence ID" value="EFC94914.1"/>
    <property type="molecule type" value="Genomic_DNA"/>
</dbReference>
<gene>
    <name evidence="1" type="ORF">CLOSTHATH_06902</name>
</gene>